<evidence type="ECO:0008006" key="3">
    <source>
        <dbReference type="Google" id="ProtNLM"/>
    </source>
</evidence>
<keyword evidence="2" id="KW-1185">Reference proteome</keyword>
<dbReference type="Pfam" id="PF11007">
    <property type="entry name" value="CotJA"/>
    <property type="match status" value="1"/>
</dbReference>
<dbReference type="InterPro" id="IPR020256">
    <property type="entry name" value="Spore_coat_CotJA"/>
</dbReference>
<sequence>MTNKHTPMKTYVPYHGKHDPCPSIGKNFYSTPPHLYMGFQPPNLPQYSPKEALQKGTLWPAFYDYYDNPYKTGGAKR</sequence>
<gene>
    <name evidence="1" type="primary">cotJA</name>
    <name evidence="1" type="ORF">GCM10007140_23900</name>
</gene>
<organism evidence="1 2">
    <name type="scientific">Priestia taiwanensis</name>
    <dbReference type="NCBI Taxonomy" id="1347902"/>
    <lineage>
        <taxon>Bacteria</taxon>
        <taxon>Bacillati</taxon>
        <taxon>Bacillota</taxon>
        <taxon>Bacilli</taxon>
        <taxon>Bacillales</taxon>
        <taxon>Bacillaceae</taxon>
        <taxon>Priestia</taxon>
    </lineage>
</organism>
<dbReference type="Proteomes" id="UP000605259">
    <property type="component" value="Unassembled WGS sequence"/>
</dbReference>
<dbReference type="AlphaFoldDB" id="A0A917AV76"/>
<evidence type="ECO:0000313" key="1">
    <source>
        <dbReference type="EMBL" id="GGE73241.1"/>
    </source>
</evidence>
<comment type="caution">
    <text evidence="1">The sequence shown here is derived from an EMBL/GenBank/DDBJ whole genome shotgun (WGS) entry which is preliminary data.</text>
</comment>
<proteinExistence type="predicted"/>
<dbReference type="EMBL" id="BMFK01000001">
    <property type="protein sequence ID" value="GGE73241.1"/>
    <property type="molecule type" value="Genomic_DNA"/>
</dbReference>
<name>A0A917AV76_9BACI</name>
<reference evidence="1" key="2">
    <citation type="submission" date="2020-09" db="EMBL/GenBank/DDBJ databases">
        <authorList>
            <person name="Sun Q."/>
            <person name="Zhou Y."/>
        </authorList>
    </citation>
    <scope>NUCLEOTIDE SEQUENCE</scope>
    <source>
        <strain evidence="1">CGMCC 1.12698</strain>
    </source>
</reference>
<evidence type="ECO:0000313" key="2">
    <source>
        <dbReference type="Proteomes" id="UP000605259"/>
    </source>
</evidence>
<accession>A0A917AV76</accession>
<protein>
    <recommendedName>
        <fullName evidence="3">Spore coat protein CotJA</fullName>
    </recommendedName>
</protein>
<reference evidence="1" key="1">
    <citation type="journal article" date="2014" name="Int. J. Syst. Evol. Microbiol.">
        <title>Complete genome sequence of Corynebacterium casei LMG S-19264T (=DSM 44701T), isolated from a smear-ripened cheese.</title>
        <authorList>
            <consortium name="US DOE Joint Genome Institute (JGI-PGF)"/>
            <person name="Walter F."/>
            <person name="Albersmeier A."/>
            <person name="Kalinowski J."/>
            <person name="Ruckert C."/>
        </authorList>
    </citation>
    <scope>NUCLEOTIDE SEQUENCE</scope>
    <source>
        <strain evidence="1">CGMCC 1.12698</strain>
    </source>
</reference>